<dbReference type="OrthoDB" id="73788at2759"/>
<feature type="compositionally biased region" description="Acidic residues" evidence="1">
    <location>
        <begin position="684"/>
        <end position="693"/>
    </location>
</feature>
<dbReference type="InterPro" id="IPR005607">
    <property type="entry name" value="BSD_dom"/>
</dbReference>
<keyword evidence="4" id="KW-1185">Reference proteome</keyword>
<evidence type="ECO:0000313" key="4">
    <source>
        <dbReference type="Proteomes" id="UP000053815"/>
    </source>
</evidence>
<feature type="compositionally biased region" description="Basic and acidic residues" evidence="1">
    <location>
        <begin position="673"/>
        <end position="683"/>
    </location>
</feature>
<sequence length="693" mass="77299">MTTLVTLVLNNADKLPIVGSPINHATSWYRKRSHSQGSDLETPPPPYENEPAVHSRLTQISDYVWKRASFSSNSGSGSNRAPASYTTALSKEESLNKEKISEGISLIQMATEMNNVPNGKNQQVSIDLYMMGLDKILTSLPIDSDPAMKASLEAKLTEFKRRSGLVLHDDQAKKNLSDVDQKEALGGLSHLIIHAAVLSAVALKKSSIPGTICLHIGFSKIDETCSIRERTSNLTNAGIAKAIEMDQYFEVHQFFAEVFYTGCTAILKAGIAYAEYDQTTETKEQENTNMDDMYQYAASAVNSNNKEQAPAAVSEEDDVIIKAFSNIGWGKKWSSLVDTVKKQSEAFVEGTKKDLQEFSQILTEDAEEDEATTDAGTSREVTTSENEHSALDSIRESLSKINTVNFSSMRDGLTQTLNQTLPNQITSVRLPENMDLTQLKEGLANGTRSAEHYLQQFGTDVISALKSTVTVLEPEGQAATASATTETTTRSPRIFATRKDALIAKMQTNDSTYLQEPELPKKDFDQEKKILDTFNSSFNIEEYTDEIAQLLNDYPNLRETMDRLVPVQVSYTLFWQRYFYHAWKIDQDEQKRQLIVQGAQEDEGDEADFKWDSDDEDNTTVKNEATKKEAETETSKIRTSTSNSEDTDDFSHISEPASSTTSPPLKSSQTEDEWVKAEKKKSDNEEDSDSDWE</sequence>
<gene>
    <name evidence="3" type="ORF">MAM1_0135c06257</name>
</gene>
<accession>A0A0C9MTQ0</accession>
<evidence type="ECO:0000259" key="2">
    <source>
        <dbReference type="PROSITE" id="PS50858"/>
    </source>
</evidence>
<feature type="compositionally biased region" description="Basic and acidic residues" evidence="1">
    <location>
        <begin position="624"/>
        <end position="636"/>
    </location>
</feature>
<dbReference type="SMART" id="SM00751">
    <property type="entry name" value="BSD"/>
    <property type="match status" value="1"/>
</dbReference>
<evidence type="ECO:0000256" key="1">
    <source>
        <dbReference type="SAM" id="MobiDB-lite"/>
    </source>
</evidence>
<dbReference type="InterPro" id="IPR051494">
    <property type="entry name" value="BSD_domain-containing"/>
</dbReference>
<feature type="domain" description="BSD" evidence="2">
    <location>
        <begin position="534"/>
        <end position="586"/>
    </location>
</feature>
<name>A0A0C9MTQ0_9FUNG</name>
<dbReference type="Gene3D" id="1.10.3970.10">
    <property type="entry name" value="BSD domain"/>
    <property type="match status" value="1"/>
</dbReference>
<dbReference type="Proteomes" id="UP000053815">
    <property type="component" value="Unassembled WGS sequence"/>
</dbReference>
<dbReference type="EMBL" id="DF836424">
    <property type="protein sequence ID" value="GAN06767.1"/>
    <property type="molecule type" value="Genomic_DNA"/>
</dbReference>
<feature type="region of interest" description="Disordered" evidence="1">
    <location>
        <begin position="599"/>
        <end position="693"/>
    </location>
</feature>
<proteinExistence type="predicted"/>
<dbReference type="InterPro" id="IPR035925">
    <property type="entry name" value="BSD_dom_sf"/>
</dbReference>
<feature type="compositionally biased region" description="Polar residues" evidence="1">
    <location>
        <begin position="656"/>
        <end position="668"/>
    </location>
</feature>
<dbReference type="AlphaFoldDB" id="A0A0C9MTQ0"/>
<feature type="compositionally biased region" description="Low complexity" evidence="1">
    <location>
        <begin position="70"/>
        <end position="84"/>
    </location>
</feature>
<dbReference type="GO" id="GO:0005737">
    <property type="term" value="C:cytoplasm"/>
    <property type="evidence" value="ECO:0007669"/>
    <property type="project" value="TreeGrafter"/>
</dbReference>
<feature type="region of interest" description="Disordered" evidence="1">
    <location>
        <begin position="29"/>
        <end position="51"/>
    </location>
</feature>
<organism evidence="3">
    <name type="scientific">Mucor ambiguus</name>
    <dbReference type="NCBI Taxonomy" id="91626"/>
    <lineage>
        <taxon>Eukaryota</taxon>
        <taxon>Fungi</taxon>
        <taxon>Fungi incertae sedis</taxon>
        <taxon>Mucoromycota</taxon>
        <taxon>Mucoromycotina</taxon>
        <taxon>Mucoromycetes</taxon>
        <taxon>Mucorales</taxon>
        <taxon>Mucorineae</taxon>
        <taxon>Mucoraceae</taxon>
        <taxon>Mucor</taxon>
    </lineage>
</organism>
<evidence type="ECO:0000313" key="3">
    <source>
        <dbReference type="EMBL" id="GAN06767.1"/>
    </source>
</evidence>
<dbReference type="PANTHER" id="PTHR16019:SF5">
    <property type="entry name" value="BSD DOMAIN-CONTAINING PROTEIN 1"/>
    <property type="match status" value="1"/>
</dbReference>
<reference evidence="3" key="1">
    <citation type="submission" date="2014-09" db="EMBL/GenBank/DDBJ databases">
        <title>Draft genome sequence of an oleaginous Mucoromycotina fungus Mucor ambiguus NBRC6742.</title>
        <authorList>
            <person name="Takeda I."/>
            <person name="Yamane N."/>
            <person name="Morita T."/>
            <person name="Tamano K."/>
            <person name="Machida M."/>
            <person name="Baker S."/>
            <person name="Koike H."/>
        </authorList>
    </citation>
    <scope>NUCLEOTIDE SEQUENCE</scope>
    <source>
        <strain evidence="3">NBRC 6742</strain>
    </source>
</reference>
<dbReference type="PROSITE" id="PS50858">
    <property type="entry name" value="BSD"/>
    <property type="match status" value="1"/>
</dbReference>
<feature type="region of interest" description="Disordered" evidence="1">
    <location>
        <begin position="363"/>
        <end position="388"/>
    </location>
</feature>
<dbReference type="PANTHER" id="PTHR16019">
    <property type="entry name" value="SYNAPSE-ASSOCIATED PROTEIN"/>
    <property type="match status" value="1"/>
</dbReference>
<protein>
    <submittedName>
        <fullName evidence="3">BSD domain protein</fullName>
    </submittedName>
</protein>
<feature type="region of interest" description="Disordered" evidence="1">
    <location>
        <begin position="70"/>
        <end position="90"/>
    </location>
</feature>
<dbReference type="SUPFAM" id="SSF140383">
    <property type="entry name" value="BSD domain-like"/>
    <property type="match status" value="1"/>
</dbReference>
<dbReference type="Pfam" id="PF03909">
    <property type="entry name" value="BSD"/>
    <property type="match status" value="1"/>
</dbReference>